<reference evidence="1" key="1">
    <citation type="submission" date="2022-11" db="EMBL/GenBank/DDBJ databases">
        <title>Genome Sequence of Boeremia exigua.</title>
        <authorList>
            <person name="Buettner E."/>
        </authorList>
    </citation>
    <scope>NUCLEOTIDE SEQUENCE</scope>
    <source>
        <strain evidence="1">CU02</strain>
    </source>
</reference>
<sequence>MAIAVTTLPTPTIVGALSCQKDSYLQILETEVVACDEYVPTEGVQQNGKAKSKKSTNVSNINDSSDPATQRTWMIEFADSVLFPEGGGQHTDHGFVTPIGVKGMSAIPIEKIQRHGLRCIHFSQTPLEVGTKVRQTVYYARRWDLMQQHTGQHLLSAIMDGMDLPTLSWSMGQPGEMNYVELPRKPTDAEIVRIQQECNAVIRENLPITVETPEGRGSSKLPADYDEEQGVIRFIKIGDLDYNACCGTHLKQTSHIGLILLHHTQSIRGTNCRLFFTAGDRAIDMANDSINGLRNIAVSLSSSAAPGEVAAKVQGLSEQVSEGKKREKRMLSELAKFEAQQIRETLQCAVGAYSHRPDDGLDFINLVLIELRDTIKSKGAILLCTGDTKTQGSLVITGKADLVESLSAKVKKLVKTVKGGGKGEKWQGKVTEWQKGELEALKTAVEEL</sequence>
<gene>
    <name evidence="1" type="ORF">OPT61_g4370</name>
</gene>
<comment type="caution">
    <text evidence="1">The sequence shown here is derived from an EMBL/GenBank/DDBJ whole genome shotgun (WGS) entry which is preliminary data.</text>
</comment>
<dbReference type="EMBL" id="JAPHNI010000248">
    <property type="protein sequence ID" value="KAJ8113510.1"/>
    <property type="molecule type" value="Genomic_DNA"/>
</dbReference>
<name>A0ACC2IEA6_9PLEO</name>
<dbReference type="Proteomes" id="UP001153331">
    <property type="component" value="Unassembled WGS sequence"/>
</dbReference>
<evidence type="ECO:0000313" key="2">
    <source>
        <dbReference type="Proteomes" id="UP001153331"/>
    </source>
</evidence>
<keyword evidence="2" id="KW-1185">Reference proteome</keyword>
<protein>
    <submittedName>
        <fullName evidence="1">Uncharacterized protein</fullName>
    </submittedName>
</protein>
<proteinExistence type="predicted"/>
<organism evidence="1 2">
    <name type="scientific">Boeremia exigua</name>
    <dbReference type="NCBI Taxonomy" id="749465"/>
    <lineage>
        <taxon>Eukaryota</taxon>
        <taxon>Fungi</taxon>
        <taxon>Dikarya</taxon>
        <taxon>Ascomycota</taxon>
        <taxon>Pezizomycotina</taxon>
        <taxon>Dothideomycetes</taxon>
        <taxon>Pleosporomycetidae</taxon>
        <taxon>Pleosporales</taxon>
        <taxon>Pleosporineae</taxon>
        <taxon>Didymellaceae</taxon>
        <taxon>Boeremia</taxon>
    </lineage>
</organism>
<evidence type="ECO:0000313" key="1">
    <source>
        <dbReference type="EMBL" id="KAJ8113510.1"/>
    </source>
</evidence>
<accession>A0ACC2IEA6</accession>